<feature type="region of interest" description="Disordered" evidence="1">
    <location>
        <begin position="793"/>
        <end position="814"/>
    </location>
</feature>
<feature type="compositionally biased region" description="Polar residues" evidence="1">
    <location>
        <begin position="440"/>
        <end position="489"/>
    </location>
</feature>
<proteinExistence type="predicted"/>
<feature type="compositionally biased region" description="Basic and acidic residues" evidence="1">
    <location>
        <begin position="519"/>
        <end position="532"/>
    </location>
</feature>
<dbReference type="GO" id="GO:0001965">
    <property type="term" value="F:G-protein alpha-subunit binding"/>
    <property type="evidence" value="ECO:0007669"/>
    <property type="project" value="InterPro"/>
</dbReference>
<dbReference type="RefSeq" id="XP_036368546.1">
    <property type="nucleotide sequence ID" value="XM_036512653.1"/>
</dbReference>
<feature type="region of interest" description="Disordered" evidence="1">
    <location>
        <begin position="394"/>
        <end position="533"/>
    </location>
</feature>
<dbReference type="GO" id="GO:0005737">
    <property type="term" value="C:cytoplasm"/>
    <property type="evidence" value="ECO:0007669"/>
    <property type="project" value="TreeGrafter"/>
</dbReference>
<feature type="compositionally biased region" description="Basic and acidic residues" evidence="1">
    <location>
        <begin position="262"/>
        <end position="277"/>
    </location>
</feature>
<feature type="region of interest" description="Disordered" evidence="1">
    <location>
        <begin position="262"/>
        <end position="281"/>
    </location>
</feature>
<gene>
    <name evidence="3" type="primary">LOC118767681</name>
</gene>
<reference evidence="3" key="1">
    <citation type="submission" date="2025-08" db="UniProtKB">
        <authorList>
            <consortium name="RefSeq"/>
        </authorList>
    </citation>
    <scope>IDENTIFICATION</scope>
</reference>
<dbReference type="GO" id="GO:0005634">
    <property type="term" value="C:nucleus"/>
    <property type="evidence" value="ECO:0007669"/>
    <property type="project" value="TreeGrafter"/>
</dbReference>
<evidence type="ECO:0000313" key="2">
    <source>
        <dbReference type="Proteomes" id="UP000515154"/>
    </source>
</evidence>
<dbReference type="AlphaFoldDB" id="A0A7E6FLE8"/>
<dbReference type="PANTHER" id="PTHR46583">
    <property type="entry name" value="REGULATOR OF G-PROTEIN SIGNALING 22"/>
    <property type="match status" value="1"/>
</dbReference>
<dbReference type="Proteomes" id="UP000515154">
    <property type="component" value="Linkage group LG23"/>
</dbReference>
<dbReference type="PANTHER" id="PTHR46583:SF1">
    <property type="entry name" value="REGULATOR OF G-PROTEIN SIGNALING 22"/>
    <property type="match status" value="1"/>
</dbReference>
<dbReference type="KEGG" id="osn:118767681"/>
<feature type="compositionally biased region" description="Basic and acidic residues" evidence="1">
    <location>
        <begin position="793"/>
        <end position="803"/>
    </location>
</feature>
<feature type="compositionally biased region" description="Basic and acidic residues" evidence="1">
    <location>
        <begin position="424"/>
        <end position="439"/>
    </location>
</feature>
<protein>
    <submittedName>
        <fullName evidence="3">Regulator of G-protein signaling 22-like</fullName>
    </submittedName>
</protein>
<sequence length="814" mass="93010">MVLSTDLPYVTDIPNITAENIDRYLQLDPLFTEYFNAFLSTEIFLNPIHFKPELDCFEILDTNTNTEKKSENGTDSESQESGEERKCGPDPNSIYINVCKNSYSAIPLISVRKEKNPKTKKAKTPSPVYETLNKDVGLQWIKATRLSTFLRSLLYSEYRIAKLLSQAQILELKHPKHQLMMGIRDLVYLTEEQEDSYEVERKTSLEYLMEALHISKGRTKLGDLEDWYRIQKSMISDDVSSDSMLVISREIFSESVMSKYSKRETSKGEEESSRVEDDHEQEAAAEIPVKCVVFKEVSPIIYLEPFEDLLETSCEESEASYLDSIQSLDQLAALVTVATFKSALAMLGSSSEERIMTDLAAEPCLSKLNTFHFGVTVDKLNKKGKFTVLKEETVDGNKSGSKDASQEAIILPNNLEEDISPSENLEKDVTPSNNLEHDVTPSNNVETPSNNLEHDVTPSNNLDQDVTPSNNVEAPSNNLEQDVTPSGNMEENAKPSDNVEENVLPKDEEADGTSSYSLERARTEPNIHEKQPCKRNSLPLDVESSEVLGTIYTIEEDLSWQDLIPEERESEMTSNEPLDTYTMETHQDFSNFYDFLKGTTGEKYWQLWVNIDRIKLVKTDIQKQMLIVKINENFAKISEKSSFQRRIRRMFKKLDLNNCSEEEIKDLQALLLQPLMLYWLPHYLLISLMKLELSKYPSYASLLNNKRKLWSSITCEEIREDMEVTQTPRIYMVETKEKEAPESKLFPPDILRLPPQMQRTGMRRTHLLTSLKNCGNYGNAVFNNLEKTKKVVTDGSNKDKVKEGQPMPETKTKS</sequence>
<keyword evidence="2" id="KW-1185">Reference proteome</keyword>
<name>A0A7E6FLE8_9MOLL</name>
<organism evidence="2 3">
    <name type="scientific">Octopus sinensis</name>
    <name type="common">East Asian common octopus</name>
    <dbReference type="NCBI Taxonomy" id="2607531"/>
    <lineage>
        <taxon>Eukaryota</taxon>
        <taxon>Metazoa</taxon>
        <taxon>Spiralia</taxon>
        <taxon>Lophotrochozoa</taxon>
        <taxon>Mollusca</taxon>
        <taxon>Cephalopoda</taxon>
        <taxon>Coleoidea</taxon>
        <taxon>Octopodiformes</taxon>
        <taxon>Octopoda</taxon>
        <taxon>Incirrata</taxon>
        <taxon>Octopodidae</taxon>
        <taxon>Octopus</taxon>
    </lineage>
</organism>
<feature type="compositionally biased region" description="Basic and acidic residues" evidence="1">
    <location>
        <begin position="394"/>
        <end position="405"/>
    </location>
</feature>
<evidence type="ECO:0000313" key="3">
    <source>
        <dbReference type="RefSeq" id="XP_036368546.1"/>
    </source>
</evidence>
<dbReference type="InterPro" id="IPR042651">
    <property type="entry name" value="Rgs22"/>
</dbReference>
<feature type="region of interest" description="Disordered" evidence="1">
    <location>
        <begin position="66"/>
        <end position="89"/>
    </location>
</feature>
<accession>A0A7E6FLE8</accession>
<dbReference type="GO" id="GO:0009966">
    <property type="term" value="P:regulation of signal transduction"/>
    <property type="evidence" value="ECO:0007669"/>
    <property type="project" value="InterPro"/>
</dbReference>
<evidence type="ECO:0000256" key="1">
    <source>
        <dbReference type="SAM" id="MobiDB-lite"/>
    </source>
</evidence>